<keyword evidence="7" id="KW-0132">Cell division</keyword>
<dbReference type="PANTHER" id="PTHR16079">
    <property type="entry name" value="UBIQUITIN LIGASE PROTEIN CHFR"/>
    <property type="match status" value="1"/>
</dbReference>
<evidence type="ECO:0000256" key="15">
    <source>
        <dbReference type="ARBA" id="ARBA00023306"/>
    </source>
</evidence>
<dbReference type="InterPro" id="IPR052256">
    <property type="entry name" value="E3_ubiquitin-ligase_CHFR"/>
</dbReference>
<dbReference type="Pfam" id="PF17979">
    <property type="entry name" value="zf-CRD"/>
    <property type="match status" value="1"/>
</dbReference>
<evidence type="ECO:0000256" key="9">
    <source>
        <dbReference type="ARBA" id="ARBA00022723"/>
    </source>
</evidence>
<dbReference type="Gene3D" id="3.30.40.10">
    <property type="entry name" value="Zinc/RING finger domain, C3HC4 (zinc finger)"/>
    <property type="match status" value="1"/>
</dbReference>
<dbReference type="InterPro" id="IPR013083">
    <property type="entry name" value="Znf_RING/FYVE/PHD"/>
</dbReference>
<name>A0A8S4Q9G7_OWEFU</name>
<dbReference type="GO" id="GO:0008270">
    <property type="term" value="F:zinc ion binding"/>
    <property type="evidence" value="ECO:0007669"/>
    <property type="project" value="UniProtKB-KW"/>
</dbReference>
<keyword evidence="8" id="KW-0808">Transferase</keyword>
<dbReference type="GO" id="GO:0016567">
    <property type="term" value="P:protein ubiquitination"/>
    <property type="evidence" value="ECO:0007669"/>
    <property type="project" value="TreeGrafter"/>
</dbReference>
<evidence type="ECO:0000256" key="5">
    <source>
        <dbReference type="ARBA" id="ARBA00012483"/>
    </source>
</evidence>
<comment type="similarity">
    <text evidence="4">Belongs to the CHFR family.</text>
</comment>
<feature type="region of interest" description="Disordered" evidence="20">
    <location>
        <begin position="423"/>
        <end position="505"/>
    </location>
</feature>
<dbReference type="GO" id="GO:0016605">
    <property type="term" value="C:PML body"/>
    <property type="evidence" value="ECO:0007669"/>
    <property type="project" value="UniProtKB-SubCell"/>
</dbReference>
<evidence type="ECO:0000256" key="4">
    <source>
        <dbReference type="ARBA" id="ARBA00005797"/>
    </source>
</evidence>
<reference evidence="23" key="1">
    <citation type="submission" date="2022-03" db="EMBL/GenBank/DDBJ databases">
        <authorList>
            <person name="Martin C."/>
        </authorList>
    </citation>
    <scope>NUCLEOTIDE SEQUENCE</scope>
</reference>
<dbReference type="CDD" id="cd16503">
    <property type="entry name" value="RING-HC_CHFR"/>
    <property type="match status" value="1"/>
</dbReference>
<evidence type="ECO:0000256" key="2">
    <source>
        <dbReference type="ARBA" id="ARBA00004322"/>
    </source>
</evidence>
<evidence type="ECO:0000313" key="23">
    <source>
        <dbReference type="EMBL" id="CAH1801152.1"/>
    </source>
</evidence>
<keyword evidence="11" id="KW-0498">Mitosis</keyword>
<keyword evidence="13" id="KW-0862">Zinc</keyword>
<dbReference type="EC" id="2.3.2.27" evidence="5"/>
<evidence type="ECO:0000256" key="1">
    <source>
        <dbReference type="ARBA" id="ARBA00000900"/>
    </source>
</evidence>
<evidence type="ECO:0000256" key="11">
    <source>
        <dbReference type="ARBA" id="ARBA00022776"/>
    </source>
</evidence>
<dbReference type="Gene3D" id="2.60.200.20">
    <property type="match status" value="1"/>
</dbReference>
<evidence type="ECO:0000256" key="17">
    <source>
        <dbReference type="ARBA" id="ARBA00031332"/>
    </source>
</evidence>
<comment type="pathway">
    <text evidence="3">Protein modification; protein ubiquitination.</text>
</comment>
<proteinExistence type="inferred from homology"/>
<evidence type="ECO:0000256" key="3">
    <source>
        <dbReference type="ARBA" id="ARBA00004906"/>
    </source>
</evidence>
<evidence type="ECO:0000256" key="16">
    <source>
        <dbReference type="ARBA" id="ARBA00029800"/>
    </source>
</evidence>
<dbReference type="InterPro" id="IPR001841">
    <property type="entry name" value="Znf_RING"/>
</dbReference>
<gene>
    <name evidence="23" type="ORF">OFUS_LOCUS24967</name>
</gene>
<keyword evidence="24" id="KW-1185">Reference proteome</keyword>
<evidence type="ECO:0000259" key="21">
    <source>
        <dbReference type="PROSITE" id="PS50006"/>
    </source>
</evidence>
<evidence type="ECO:0000313" key="24">
    <source>
        <dbReference type="Proteomes" id="UP000749559"/>
    </source>
</evidence>
<dbReference type="EMBL" id="CAIIXF020000012">
    <property type="protein sequence ID" value="CAH1801152.1"/>
    <property type="molecule type" value="Genomic_DNA"/>
</dbReference>
<dbReference type="InterPro" id="IPR000253">
    <property type="entry name" value="FHA_dom"/>
</dbReference>
<feature type="compositionally biased region" description="Polar residues" evidence="20">
    <location>
        <begin position="158"/>
        <end position="170"/>
    </location>
</feature>
<evidence type="ECO:0000256" key="20">
    <source>
        <dbReference type="SAM" id="MobiDB-lite"/>
    </source>
</evidence>
<keyword evidence="15" id="KW-0131">Cell cycle</keyword>
<feature type="region of interest" description="Disordered" evidence="20">
    <location>
        <begin position="140"/>
        <end position="171"/>
    </location>
</feature>
<evidence type="ECO:0000256" key="8">
    <source>
        <dbReference type="ARBA" id="ARBA00022679"/>
    </source>
</evidence>
<comment type="caution">
    <text evidence="23">The sequence shown here is derived from an EMBL/GenBank/DDBJ whole genome shotgun (WGS) entry which is preliminary data.</text>
</comment>
<feature type="domain" description="RING-type" evidence="22">
    <location>
        <begin position="249"/>
        <end position="288"/>
    </location>
</feature>
<feature type="coiled-coil region" evidence="19">
    <location>
        <begin position="205"/>
        <end position="232"/>
    </location>
</feature>
<keyword evidence="14" id="KW-0539">Nucleus</keyword>
<sequence length="706" mass="78913">MEGGEKWAQLVCTTDLDSEPIFIDKNSFCIGRAKGCDISLASNKMVSGKHCAIYRDKNGIVSLKDTSTNGTLLNMKERICKRSHLLEHGDEIHIVFRRDSPETNVAYIFQDLVKLEQEMQDATQEYSSDAEIDGTLEYTDPVEFTEDPPSKKQKLDNTKQQNKIGESTKQTLEKVKNQSSEAENCTNKDIDTIKTTGIKQDVSIQKSTDTNMKELEKGKENAKNKNVDAEISKKAEGAKPDAIEETLLCIICQEIMHDCISLQPCMHSFCAGCYSDWMERSNECPSCRLKVDRINKNHIVNNLVDAYLGEHPDRKRPEEDIKELDAKNKITKDMLYPKKKRNRDDSESDEYSDDNDDDDENSDDNNDGVVAFGRGFAPPPFPPGLGGFGLGLPQVFTPAQPFQHYQPPKTVCRQCKEYTGPHKAGATNNIDPSPSEPSSSINQPGTLNTNTGATNSKSGVADSTSGVTHSKSGATGEGSSREAGACNTEPSTSADPGQSTSGTQNKVREYPDFVCPKNQDHCLCQCCLQPFPDRRNERARNPDAVPLTQCPLCWKIYCHNYWGCKRAGCRGCMARFKDFDFGENDMNTILLQNTYESTILKDYLKEKKLTIKQVLDECCTKLDSKAWASTDFPLKLKDSNAVLCYGCALKNFKDLVYNYRKNIPNGELPATVTARADCHWGKSCRTQRHKPHHAANLNHICEQTRF</sequence>
<keyword evidence="9" id="KW-0479">Metal-binding</keyword>
<dbReference type="SMART" id="SM00240">
    <property type="entry name" value="FHA"/>
    <property type="match status" value="1"/>
</dbReference>
<keyword evidence="12" id="KW-0833">Ubl conjugation pathway</keyword>
<feature type="region of interest" description="Disordered" evidence="20">
    <location>
        <begin position="332"/>
        <end position="380"/>
    </location>
</feature>
<evidence type="ECO:0000256" key="12">
    <source>
        <dbReference type="ARBA" id="ARBA00022786"/>
    </source>
</evidence>
<evidence type="ECO:0000256" key="14">
    <source>
        <dbReference type="ARBA" id="ARBA00023242"/>
    </source>
</evidence>
<dbReference type="InterPro" id="IPR017907">
    <property type="entry name" value="Znf_RING_CS"/>
</dbReference>
<dbReference type="InterPro" id="IPR040909">
    <property type="entry name" value="CHFR_Znf-CRD"/>
</dbReference>
<dbReference type="PROSITE" id="PS50006">
    <property type="entry name" value="FHA_DOMAIN"/>
    <property type="match status" value="1"/>
</dbReference>
<dbReference type="Proteomes" id="UP000749559">
    <property type="component" value="Unassembled WGS sequence"/>
</dbReference>
<dbReference type="PROSITE" id="PS00518">
    <property type="entry name" value="ZF_RING_1"/>
    <property type="match status" value="1"/>
</dbReference>
<dbReference type="Pfam" id="PF13639">
    <property type="entry name" value="zf-RING_2"/>
    <property type="match status" value="1"/>
</dbReference>
<dbReference type="PROSITE" id="PS50089">
    <property type="entry name" value="ZF_RING_2"/>
    <property type="match status" value="1"/>
</dbReference>
<accession>A0A8S4Q9G7</accession>
<dbReference type="AlphaFoldDB" id="A0A8S4Q9G7"/>
<dbReference type="GO" id="GO:0061630">
    <property type="term" value="F:ubiquitin protein ligase activity"/>
    <property type="evidence" value="ECO:0007669"/>
    <property type="project" value="UniProtKB-EC"/>
</dbReference>
<evidence type="ECO:0000256" key="10">
    <source>
        <dbReference type="ARBA" id="ARBA00022771"/>
    </source>
</evidence>
<evidence type="ECO:0000256" key="7">
    <source>
        <dbReference type="ARBA" id="ARBA00022618"/>
    </source>
</evidence>
<dbReference type="OrthoDB" id="1305878at2759"/>
<dbReference type="InterPro" id="IPR008984">
    <property type="entry name" value="SMAD_FHA_dom_sf"/>
</dbReference>
<feature type="compositionally biased region" description="Basic and acidic residues" evidence="20">
    <location>
        <begin position="148"/>
        <end position="157"/>
    </location>
</feature>
<keyword evidence="19" id="KW-0175">Coiled coil</keyword>
<evidence type="ECO:0000259" key="22">
    <source>
        <dbReference type="PROSITE" id="PS50089"/>
    </source>
</evidence>
<evidence type="ECO:0000256" key="19">
    <source>
        <dbReference type="SAM" id="Coils"/>
    </source>
</evidence>
<feature type="compositionally biased region" description="Polar residues" evidence="20">
    <location>
        <begin position="488"/>
        <end position="505"/>
    </location>
</feature>
<dbReference type="SMART" id="SM00184">
    <property type="entry name" value="RING"/>
    <property type="match status" value="1"/>
</dbReference>
<feature type="coiled-coil region" evidence="19">
    <location>
        <begin position="105"/>
        <end position="132"/>
    </location>
</feature>
<feature type="compositionally biased region" description="Acidic residues" evidence="20">
    <location>
        <begin position="346"/>
        <end position="366"/>
    </location>
</feature>
<feature type="domain" description="FHA" evidence="21">
    <location>
        <begin position="28"/>
        <end position="78"/>
    </location>
</feature>
<comment type="subcellular location">
    <subcellularLocation>
        <location evidence="2">Nucleus</location>
        <location evidence="2">PML body</location>
    </subcellularLocation>
</comment>
<keyword evidence="10 18" id="KW-0863">Zinc-finger</keyword>
<evidence type="ECO:0000256" key="6">
    <source>
        <dbReference type="ARBA" id="ARBA00017908"/>
    </source>
</evidence>
<organism evidence="23 24">
    <name type="scientific">Owenia fusiformis</name>
    <name type="common">Polychaete worm</name>
    <dbReference type="NCBI Taxonomy" id="6347"/>
    <lineage>
        <taxon>Eukaryota</taxon>
        <taxon>Metazoa</taxon>
        <taxon>Spiralia</taxon>
        <taxon>Lophotrochozoa</taxon>
        <taxon>Annelida</taxon>
        <taxon>Polychaeta</taxon>
        <taxon>Sedentaria</taxon>
        <taxon>Canalipalpata</taxon>
        <taxon>Sabellida</taxon>
        <taxon>Oweniida</taxon>
        <taxon>Oweniidae</taxon>
        <taxon>Owenia</taxon>
    </lineage>
</organism>
<dbReference type="SUPFAM" id="SSF57850">
    <property type="entry name" value="RING/U-box"/>
    <property type="match status" value="1"/>
</dbReference>
<evidence type="ECO:0000256" key="18">
    <source>
        <dbReference type="PROSITE-ProRule" id="PRU00175"/>
    </source>
</evidence>
<dbReference type="GO" id="GO:0051301">
    <property type="term" value="P:cell division"/>
    <property type="evidence" value="ECO:0007669"/>
    <property type="project" value="UniProtKB-KW"/>
</dbReference>
<protein>
    <recommendedName>
        <fullName evidence="6">E3 ubiquitin-protein ligase CHFR</fullName>
        <ecNumber evidence="5">2.3.2.27</ecNumber>
    </recommendedName>
    <alternativeName>
        <fullName evidence="17">Checkpoint with forkhead and RING finger domains protein</fullName>
    </alternativeName>
    <alternativeName>
        <fullName evidence="16">RING-type E3 ubiquitin transferase CHFR</fullName>
    </alternativeName>
</protein>
<dbReference type="CDD" id="cd22672">
    <property type="entry name" value="FHA_CHFR"/>
    <property type="match status" value="1"/>
</dbReference>
<dbReference type="SUPFAM" id="SSF49879">
    <property type="entry name" value="SMAD/FHA domain"/>
    <property type="match status" value="1"/>
</dbReference>
<feature type="compositionally biased region" description="Polar residues" evidence="20">
    <location>
        <begin position="441"/>
        <end position="473"/>
    </location>
</feature>
<evidence type="ECO:0000256" key="13">
    <source>
        <dbReference type="ARBA" id="ARBA00022833"/>
    </source>
</evidence>
<dbReference type="Gene3D" id="3.30.40.140">
    <property type="match status" value="1"/>
</dbReference>
<dbReference type="GO" id="GO:0006511">
    <property type="term" value="P:ubiquitin-dependent protein catabolic process"/>
    <property type="evidence" value="ECO:0007669"/>
    <property type="project" value="TreeGrafter"/>
</dbReference>
<dbReference type="FunFam" id="3.30.40.10:FF:000203">
    <property type="entry name" value="E3 ubiquitin-protein ligase CHFR isoform X1"/>
    <property type="match status" value="1"/>
</dbReference>
<dbReference type="Pfam" id="PF00498">
    <property type="entry name" value="FHA"/>
    <property type="match status" value="1"/>
</dbReference>
<comment type="catalytic activity">
    <reaction evidence="1">
        <text>S-ubiquitinyl-[E2 ubiquitin-conjugating enzyme]-L-cysteine + [acceptor protein]-L-lysine = [E2 ubiquitin-conjugating enzyme]-L-cysteine + N(6)-ubiquitinyl-[acceptor protein]-L-lysine.</text>
        <dbReference type="EC" id="2.3.2.27"/>
    </reaction>
</comment>
<dbReference type="PANTHER" id="PTHR16079:SF4">
    <property type="entry name" value="E3 UBIQUITIN-PROTEIN LIGASE CHFR"/>
    <property type="match status" value="1"/>
</dbReference>